<dbReference type="Gene3D" id="1.25.40.10">
    <property type="entry name" value="Tetratricopeptide repeat domain"/>
    <property type="match status" value="1"/>
</dbReference>
<dbReference type="InterPro" id="IPR001867">
    <property type="entry name" value="OmpR/PhoB-type_DNA-bd"/>
</dbReference>
<accession>A0A117RR11</accession>
<dbReference type="GO" id="GO:0006355">
    <property type="term" value="P:regulation of DNA-templated transcription"/>
    <property type="evidence" value="ECO:0007669"/>
    <property type="project" value="InterPro"/>
</dbReference>
<keyword evidence="3" id="KW-0805">Transcription regulation</keyword>
<evidence type="ECO:0000256" key="6">
    <source>
        <dbReference type="PROSITE-ProRule" id="PRU01091"/>
    </source>
</evidence>
<dbReference type="AlphaFoldDB" id="A0A117RR11"/>
<keyword evidence="9" id="KW-1185">Reference proteome</keyword>
<dbReference type="GO" id="GO:0000160">
    <property type="term" value="P:phosphorelay signal transduction system"/>
    <property type="evidence" value="ECO:0007669"/>
    <property type="project" value="UniProtKB-KW"/>
</dbReference>
<dbReference type="InterPro" id="IPR051677">
    <property type="entry name" value="AfsR-DnrI-RedD_regulator"/>
</dbReference>
<keyword evidence="2" id="KW-0902">Two-component regulatory system</keyword>
<dbReference type="FunFam" id="1.10.10.10:FF:000528">
    <property type="entry name" value="Transcriptional regulatory protein EmbR"/>
    <property type="match status" value="1"/>
</dbReference>
<dbReference type="OrthoDB" id="4336084at2"/>
<dbReference type="PANTHER" id="PTHR35807:SF1">
    <property type="entry name" value="TRANSCRIPTIONAL REGULATOR REDD"/>
    <property type="match status" value="1"/>
</dbReference>
<comment type="similarity">
    <text evidence="1">Belongs to the AfsR/DnrI/RedD regulatory family.</text>
</comment>
<evidence type="ECO:0000256" key="5">
    <source>
        <dbReference type="ARBA" id="ARBA00023163"/>
    </source>
</evidence>
<proteinExistence type="inferred from homology"/>
<dbReference type="SUPFAM" id="SSF46894">
    <property type="entry name" value="C-terminal effector domain of the bipartite response regulators"/>
    <property type="match status" value="1"/>
</dbReference>
<dbReference type="InterPro" id="IPR036388">
    <property type="entry name" value="WH-like_DNA-bd_sf"/>
</dbReference>
<dbReference type="FunFam" id="1.25.40.10:FF:000222">
    <property type="entry name" value="SARP family transcriptional regulator"/>
    <property type="match status" value="1"/>
</dbReference>
<name>A0A117RR11_9ACTN</name>
<dbReference type="InterPro" id="IPR016032">
    <property type="entry name" value="Sig_transdc_resp-reg_C-effctor"/>
</dbReference>
<dbReference type="SUPFAM" id="SSF48452">
    <property type="entry name" value="TPR-like"/>
    <property type="match status" value="1"/>
</dbReference>
<sequence>MRFNLLGHVHVITDAGRLIPLKSSKATQLLALLLLRRHEVVGSGVLIEELWGDDPPRSAMTTLQTYVYHTRRLLAEHQVTCAERELVLTRPPGYFALIDDDELDVTLVERLIRKGGRLLEEDRPEEALASLNAGLDLWRGPALSTVPCGPVLECHIAHLEELRLFGVQLRIDANWRLGRIGPMIPELRSLVISHPLNETLHAKLMGALYRVGRRAEALASYRNLRQILSDELGVDPTPEIQRMHLEILNGDQVLA</sequence>
<gene>
    <name evidence="8" type="ORF">AQJ67_12200</name>
</gene>
<feature type="domain" description="OmpR/PhoB-type" evidence="7">
    <location>
        <begin position="1"/>
        <end position="98"/>
    </location>
</feature>
<dbReference type="STRING" id="661399.AQJ67_12200"/>
<dbReference type="EMBL" id="LMWY01000012">
    <property type="protein sequence ID" value="KUO04489.1"/>
    <property type="molecule type" value="Genomic_DNA"/>
</dbReference>
<dbReference type="RefSeq" id="WP_062718369.1">
    <property type="nucleotide sequence ID" value="NZ_KQ948926.1"/>
</dbReference>
<keyword evidence="5" id="KW-0804">Transcription</keyword>
<dbReference type="GO" id="GO:0003677">
    <property type="term" value="F:DNA binding"/>
    <property type="evidence" value="ECO:0007669"/>
    <property type="project" value="UniProtKB-UniRule"/>
</dbReference>
<dbReference type="PROSITE" id="PS51755">
    <property type="entry name" value="OMPR_PHOB"/>
    <property type="match status" value="1"/>
</dbReference>
<evidence type="ECO:0000256" key="3">
    <source>
        <dbReference type="ARBA" id="ARBA00023015"/>
    </source>
</evidence>
<feature type="DNA-binding region" description="OmpR/PhoB-type" evidence="6">
    <location>
        <begin position="1"/>
        <end position="98"/>
    </location>
</feature>
<dbReference type="PANTHER" id="PTHR35807">
    <property type="entry name" value="TRANSCRIPTIONAL REGULATOR REDD-RELATED"/>
    <property type="match status" value="1"/>
</dbReference>
<keyword evidence="4 6" id="KW-0238">DNA-binding</keyword>
<comment type="caution">
    <text evidence="8">The sequence shown here is derived from an EMBL/GenBank/DDBJ whole genome shotgun (WGS) entry which is preliminary data.</text>
</comment>
<evidence type="ECO:0000313" key="9">
    <source>
        <dbReference type="Proteomes" id="UP000053429"/>
    </source>
</evidence>
<dbReference type="SMART" id="SM00862">
    <property type="entry name" value="Trans_reg_C"/>
    <property type="match status" value="1"/>
</dbReference>
<evidence type="ECO:0000259" key="7">
    <source>
        <dbReference type="PROSITE" id="PS51755"/>
    </source>
</evidence>
<dbReference type="Proteomes" id="UP000053429">
    <property type="component" value="Unassembled WGS sequence"/>
</dbReference>
<dbReference type="InterPro" id="IPR005158">
    <property type="entry name" value="BTAD"/>
</dbReference>
<protein>
    <submittedName>
        <fullName evidence="8">Transcriptional regulator</fullName>
    </submittedName>
</protein>
<dbReference type="Pfam" id="PF03704">
    <property type="entry name" value="BTAD"/>
    <property type="match status" value="1"/>
</dbReference>
<dbReference type="Pfam" id="PF00486">
    <property type="entry name" value="Trans_reg_C"/>
    <property type="match status" value="1"/>
</dbReference>
<evidence type="ECO:0000256" key="4">
    <source>
        <dbReference type="ARBA" id="ARBA00023125"/>
    </source>
</evidence>
<dbReference type="SMART" id="SM01043">
    <property type="entry name" value="BTAD"/>
    <property type="match status" value="1"/>
</dbReference>
<evidence type="ECO:0000313" key="8">
    <source>
        <dbReference type="EMBL" id="KUO04489.1"/>
    </source>
</evidence>
<dbReference type="CDD" id="cd15831">
    <property type="entry name" value="BTAD"/>
    <property type="match status" value="1"/>
</dbReference>
<evidence type="ECO:0000256" key="1">
    <source>
        <dbReference type="ARBA" id="ARBA00005820"/>
    </source>
</evidence>
<dbReference type="Gene3D" id="1.10.10.10">
    <property type="entry name" value="Winged helix-like DNA-binding domain superfamily/Winged helix DNA-binding domain"/>
    <property type="match status" value="1"/>
</dbReference>
<reference evidence="8 9" key="1">
    <citation type="submission" date="2015-10" db="EMBL/GenBank/DDBJ databases">
        <title>Draft genome sequence of Streptomyces caeruleatus NRRL B-24802, type strain for the species Streptomyces caeruleatus.</title>
        <authorList>
            <person name="Ruckert C."/>
            <person name="Winkler A."/>
            <person name="Kalinowski J."/>
            <person name="Kampfer P."/>
            <person name="Glaeser S."/>
        </authorList>
    </citation>
    <scope>NUCLEOTIDE SEQUENCE [LARGE SCALE GENOMIC DNA]</scope>
    <source>
        <strain evidence="8 9">NRRL B-24802</strain>
    </source>
</reference>
<organism evidence="8 9">
    <name type="scientific">Streptomyces caeruleatus</name>
    <dbReference type="NCBI Taxonomy" id="661399"/>
    <lineage>
        <taxon>Bacteria</taxon>
        <taxon>Bacillati</taxon>
        <taxon>Actinomycetota</taxon>
        <taxon>Actinomycetes</taxon>
        <taxon>Kitasatosporales</taxon>
        <taxon>Streptomycetaceae</taxon>
        <taxon>Streptomyces</taxon>
    </lineage>
</organism>
<evidence type="ECO:0000256" key="2">
    <source>
        <dbReference type="ARBA" id="ARBA00023012"/>
    </source>
</evidence>
<dbReference type="InterPro" id="IPR011990">
    <property type="entry name" value="TPR-like_helical_dom_sf"/>
</dbReference>